<dbReference type="Proteomes" id="UP000198280">
    <property type="component" value="Unassembled WGS sequence"/>
</dbReference>
<feature type="region of interest" description="Disordered" evidence="1">
    <location>
        <begin position="180"/>
        <end position="238"/>
    </location>
</feature>
<feature type="compositionally biased region" description="Low complexity" evidence="1">
    <location>
        <begin position="406"/>
        <end position="420"/>
    </location>
</feature>
<accession>A0A239F2Y4</accession>
<evidence type="ECO:0000313" key="3">
    <source>
        <dbReference type="Proteomes" id="UP000198280"/>
    </source>
</evidence>
<reference evidence="2 3" key="1">
    <citation type="submission" date="2017-06" db="EMBL/GenBank/DDBJ databases">
        <authorList>
            <person name="Kim H.J."/>
            <person name="Triplett B.A."/>
        </authorList>
    </citation>
    <scope>NUCLEOTIDE SEQUENCE [LARGE SCALE GENOMIC DNA]</scope>
    <source>
        <strain evidence="2 3">CGMCC 4.1858</strain>
    </source>
</reference>
<gene>
    <name evidence="2" type="ORF">SAMN05216252_106288</name>
</gene>
<protein>
    <submittedName>
        <fullName evidence="2">Uncharacterized protein</fullName>
    </submittedName>
</protein>
<organism evidence="2 3">
    <name type="scientific">Actinacidiphila glaucinigra</name>
    <dbReference type="NCBI Taxonomy" id="235986"/>
    <lineage>
        <taxon>Bacteria</taxon>
        <taxon>Bacillati</taxon>
        <taxon>Actinomycetota</taxon>
        <taxon>Actinomycetes</taxon>
        <taxon>Kitasatosporales</taxon>
        <taxon>Streptomycetaceae</taxon>
        <taxon>Actinacidiphila</taxon>
    </lineage>
</organism>
<proteinExistence type="predicted"/>
<feature type="compositionally biased region" description="Acidic residues" evidence="1">
    <location>
        <begin position="382"/>
        <end position="405"/>
    </location>
</feature>
<evidence type="ECO:0000256" key="1">
    <source>
        <dbReference type="SAM" id="MobiDB-lite"/>
    </source>
</evidence>
<evidence type="ECO:0000313" key="2">
    <source>
        <dbReference type="EMBL" id="SNS51266.1"/>
    </source>
</evidence>
<name>A0A239F2Y4_9ACTN</name>
<sequence>MPHFAPGEREPIGDGRVERLLGLPPKGARYRKTAVTGYVALVATCLGTGSFALMKDEPIAADADRSGYSKADNAAYATEPGPGYMPTYLDGSGGIAGIPLTEDQREALIQEAQRRGIPQAEAYALAYGDGAKITVTPDGEVSVDTSGVVVPNGPMYTLLSPAAPPANLADSVEHIFNIQAAPKTPQLPLAPKEPGKKGKHGPHKGHDNPKGKPPKGATPRGGTPYYESSGTNPYDDRGSVVKNVLPPVLGDVIDVLPGFRQWLGDVSGDASNVETTITQAGDRIMITVAATISPDLTVTTVIEAPANPRQASDGLVVTTVVTNPDTGEEIARTDPQEIHDTEQATGVAIGQVVEAVIDAVHQDDANDQPVEFPPAPELALTEVEEAPVEAEEPPAEIEAPVEAEEPAAPAEAPEGELVGS</sequence>
<dbReference type="AlphaFoldDB" id="A0A239F2Y4"/>
<dbReference type="EMBL" id="FZOF01000006">
    <property type="protein sequence ID" value="SNS51266.1"/>
    <property type="molecule type" value="Genomic_DNA"/>
</dbReference>
<feature type="region of interest" description="Disordered" evidence="1">
    <location>
        <begin position="365"/>
        <end position="420"/>
    </location>
</feature>
<keyword evidence="3" id="KW-1185">Reference proteome</keyword>